<dbReference type="OrthoDB" id="9775296at2"/>
<dbReference type="SUPFAM" id="SSF51735">
    <property type="entry name" value="NAD(P)-binding Rossmann-fold domains"/>
    <property type="match status" value="1"/>
</dbReference>
<evidence type="ECO:0000256" key="3">
    <source>
        <dbReference type="RuleBase" id="RU000363"/>
    </source>
</evidence>
<dbReference type="EMBL" id="RQEP01000005">
    <property type="protein sequence ID" value="TGK06940.1"/>
    <property type="molecule type" value="Genomic_DNA"/>
</dbReference>
<accession>A0A4R9G7F6</accession>
<keyword evidence="2" id="KW-0560">Oxidoreductase</keyword>
<dbReference type="NCBIfam" id="NF004825">
    <property type="entry name" value="PRK06181.1"/>
    <property type="match status" value="1"/>
</dbReference>
<dbReference type="PROSITE" id="PS00061">
    <property type="entry name" value="ADH_SHORT"/>
    <property type="match status" value="1"/>
</dbReference>
<dbReference type="InterPro" id="IPR036291">
    <property type="entry name" value="NAD(P)-bd_dom_sf"/>
</dbReference>
<organism evidence="4 5">
    <name type="scientific">Leptospira semungkisensis</name>
    <dbReference type="NCBI Taxonomy" id="2484985"/>
    <lineage>
        <taxon>Bacteria</taxon>
        <taxon>Pseudomonadati</taxon>
        <taxon>Spirochaetota</taxon>
        <taxon>Spirochaetia</taxon>
        <taxon>Leptospirales</taxon>
        <taxon>Leptospiraceae</taxon>
        <taxon>Leptospira</taxon>
    </lineage>
</organism>
<evidence type="ECO:0000313" key="4">
    <source>
        <dbReference type="EMBL" id="TGK06940.1"/>
    </source>
</evidence>
<dbReference type="Gene3D" id="3.40.50.720">
    <property type="entry name" value="NAD(P)-binding Rossmann-like Domain"/>
    <property type="match status" value="1"/>
</dbReference>
<dbReference type="PRINTS" id="PR00080">
    <property type="entry name" value="SDRFAMILY"/>
</dbReference>
<dbReference type="PANTHER" id="PTHR44196">
    <property type="entry name" value="DEHYDROGENASE/REDUCTASE SDR FAMILY MEMBER 7B"/>
    <property type="match status" value="1"/>
</dbReference>
<protein>
    <submittedName>
        <fullName evidence="4">SDR family oxidoreductase</fullName>
    </submittedName>
</protein>
<dbReference type="Proteomes" id="UP000297453">
    <property type="component" value="Unassembled WGS sequence"/>
</dbReference>
<sequence length="265" mass="29549">MGSFFQDKVFLVTGASSGIGRALAIALEREGAFIGVVARRKEALKELKASVGNPDRILVLQADVTSESELKKVVEEFRKKFKRIDGFIHNAGVSMRALASETELKVFRTIMDTNYFPLVILYRLLEEDLRQSEGHVIAISSVQGKFATQYRSGYAASKHAIQAFMDSIRLENFKSGIHVMTVSPGFVKTDISIKALSGDGSPHGIMDEGQRKGLEPDKIAKSVLKGMEKKKREIYPSRLKEKFGLFLSRFSPKTLDKFLLKSRVT</sequence>
<dbReference type="RefSeq" id="WP_135584290.1">
    <property type="nucleotide sequence ID" value="NZ_RQEP01000005.1"/>
</dbReference>
<dbReference type="PRINTS" id="PR00081">
    <property type="entry name" value="GDHRDH"/>
</dbReference>
<comment type="similarity">
    <text evidence="1 3">Belongs to the short-chain dehydrogenases/reductases (SDR) family.</text>
</comment>
<dbReference type="InterPro" id="IPR020904">
    <property type="entry name" value="Sc_DH/Rdtase_CS"/>
</dbReference>
<dbReference type="PANTHER" id="PTHR44196:SF1">
    <property type="entry name" value="DEHYDROGENASE_REDUCTASE SDR FAMILY MEMBER 7B"/>
    <property type="match status" value="1"/>
</dbReference>
<dbReference type="InterPro" id="IPR002347">
    <property type="entry name" value="SDR_fam"/>
</dbReference>
<dbReference type="GO" id="GO:0016020">
    <property type="term" value="C:membrane"/>
    <property type="evidence" value="ECO:0007669"/>
    <property type="project" value="TreeGrafter"/>
</dbReference>
<dbReference type="Pfam" id="PF00106">
    <property type="entry name" value="adh_short"/>
    <property type="match status" value="1"/>
</dbReference>
<comment type="caution">
    <text evidence="4">The sequence shown here is derived from an EMBL/GenBank/DDBJ whole genome shotgun (WGS) entry which is preliminary data.</text>
</comment>
<gene>
    <name evidence="4" type="ORF">EHO59_02125</name>
</gene>
<keyword evidence="5" id="KW-1185">Reference proteome</keyword>
<dbReference type="AlphaFoldDB" id="A0A4R9G7F6"/>
<evidence type="ECO:0000256" key="2">
    <source>
        <dbReference type="ARBA" id="ARBA00023002"/>
    </source>
</evidence>
<dbReference type="GO" id="GO:0016491">
    <property type="term" value="F:oxidoreductase activity"/>
    <property type="evidence" value="ECO:0007669"/>
    <property type="project" value="UniProtKB-KW"/>
</dbReference>
<name>A0A4R9G7F6_9LEPT</name>
<proteinExistence type="inferred from homology"/>
<reference evidence="4" key="1">
    <citation type="journal article" date="2019" name="PLoS Negl. Trop. Dis.">
        <title>Revisiting the worldwide diversity of Leptospira species in the environment.</title>
        <authorList>
            <person name="Vincent A.T."/>
            <person name="Schiettekatte O."/>
            <person name="Bourhy P."/>
            <person name="Veyrier F.J."/>
            <person name="Picardeau M."/>
        </authorList>
    </citation>
    <scope>NUCLEOTIDE SEQUENCE [LARGE SCALE GENOMIC DNA]</scope>
    <source>
        <strain evidence="4">SSS9</strain>
    </source>
</reference>
<evidence type="ECO:0000256" key="1">
    <source>
        <dbReference type="ARBA" id="ARBA00006484"/>
    </source>
</evidence>
<evidence type="ECO:0000313" key="5">
    <source>
        <dbReference type="Proteomes" id="UP000297453"/>
    </source>
</evidence>